<dbReference type="GO" id="GO:0030649">
    <property type="term" value="P:aminoglycoside antibiotic catabolic process"/>
    <property type="evidence" value="ECO:0007669"/>
    <property type="project" value="TreeGrafter"/>
</dbReference>
<dbReference type="InterPro" id="IPR016181">
    <property type="entry name" value="Acyl_CoA_acyltransferase"/>
</dbReference>
<dbReference type="SUPFAM" id="SSF55729">
    <property type="entry name" value="Acyl-CoA N-acyltransferases (Nat)"/>
    <property type="match status" value="1"/>
</dbReference>
<dbReference type="EMBL" id="CADCWM010000654">
    <property type="protein sequence ID" value="CAA9574396.1"/>
    <property type="molecule type" value="Genomic_DNA"/>
</dbReference>
<gene>
    <name evidence="2" type="ORF">AVDCRST_MAG88-2679</name>
</gene>
<sequence length="278" mass="29643">MVAIQGSALDIGPMQGEEAAATRALVGQALRMTDYIDHLMEQVGPANWRVARQGGRPVAGLGMIHGGQWFGGASVPSAQITGVGVAPEARGAGVSFALLRATLEELQGAGIPLSVLYPSTLPVYRKVGYERAGARITYELPVHAIDARVQDRSLAVVPLGVAPGGEEMVRRAYTIAARRASGNLDRAPFNWNRVFTPFKREPQMYLVTRGGEVEGYIALAPSERDGPLRILDVCALTGEAAARILALLADHRSMFGDFAWSGGPVDPFLFLLSGHEAK</sequence>
<dbReference type="Pfam" id="PF17668">
    <property type="entry name" value="Acetyltransf_17"/>
    <property type="match status" value="1"/>
</dbReference>
<dbReference type="Pfam" id="PF13527">
    <property type="entry name" value="Acetyltransf_9"/>
    <property type="match status" value="1"/>
</dbReference>
<dbReference type="PANTHER" id="PTHR37817">
    <property type="entry name" value="N-ACETYLTRANSFERASE EIS"/>
    <property type="match status" value="1"/>
</dbReference>
<dbReference type="Gene3D" id="3.40.630.30">
    <property type="match status" value="2"/>
</dbReference>
<name>A0A6J4VI58_9BACT</name>
<dbReference type="InterPro" id="IPR041380">
    <property type="entry name" value="Acetyltransf_17"/>
</dbReference>
<organism evidence="2">
    <name type="scientific">uncultured Thermomicrobiales bacterium</name>
    <dbReference type="NCBI Taxonomy" id="1645740"/>
    <lineage>
        <taxon>Bacteria</taxon>
        <taxon>Pseudomonadati</taxon>
        <taxon>Thermomicrobiota</taxon>
        <taxon>Thermomicrobia</taxon>
        <taxon>Thermomicrobiales</taxon>
        <taxon>environmental samples</taxon>
    </lineage>
</organism>
<dbReference type="AlphaFoldDB" id="A0A6J4VI58"/>
<dbReference type="PROSITE" id="PS51186">
    <property type="entry name" value="GNAT"/>
    <property type="match status" value="1"/>
</dbReference>
<reference evidence="2" key="1">
    <citation type="submission" date="2020-02" db="EMBL/GenBank/DDBJ databases">
        <authorList>
            <person name="Meier V. D."/>
        </authorList>
    </citation>
    <scope>NUCLEOTIDE SEQUENCE</scope>
    <source>
        <strain evidence="2">AVDCRST_MAG88</strain>
    </source>
</reference>
<evidence type="ECO:0000259" key="1">
    <source>
        <dbReference type="PROSITE" id="PS51186"/>
    </source>
</evidence>
<feature type="non-terminal residue" evidence="2">
    <location>
        <position position="278"/>
    </location>
</feature>
<accession>A0A6J4VI58</accession>
<proteinExistence type="predicted"/>
<protein>
    <recommendedName>
        <fullName evidence="1">N-acetyltransferase domain-containing protein</fullName>
    </recommendedName>
</protein>
<evidence type="ECO:0000313" key="2">
    <source>
        <dbReference type="EMBL" id="CAA9574396.1"/>
    </source>
</evidence>
<dbReference type="CDD" id="cd04301">
    <property type="entry name" value="NAT_SF"/>
    <property type="match status" value="1"/>
</dbReference>
<dbReference type="InterPro" id="IPR000182">
    <property type="entry name" value="GNAT_dom"/>
</dbReference>
<dbReference type="PANTHER" id="PTHR37817:SF1">
    <property type="entry name" value="N-ACETYLTRANSFERASE EIS"/>
    <property type="match status" value="1"/>
</dbReference>
<dbReference type="GO" id="GO:0034069">
    <property type="term" value="F:aminoglycoside N-acetyltransferase activity"/>
    <property type="evidence" value="ECO:0007669"/>
    <property type="project" value="TreeGrafter"/>
</dbReference>
<dbReference type="InterPro" id="IPR051554">
    <property type="entry name" value="Acetyltransferase_Eis"/>
</dbReference>
<feature type="domain" description="N-acetyltransferase" evidence="1">
    <location>
        <begin position="9"/>
        <end position="152"/>
    </location>
</feature>